<keyword evidence="3 6" id="KW-0285">Flavoprotein</keyword>
<dbReference type="PANTHER" id="PTHR11552">
    <property type="entry name" value="GLUCOSE-METHANOL-CHOLINE GMC OXIDOREDUCTASE"/>
    <property type="match status" value="1"/>
</dbReference>
<dbReference type="PANTHER" id="PTHR11552:SF147">
    <property type="entry name" value="CHOLINE DEHYDROGENASE, MITOCHONDRIAL"/>
    <property type="match status" value="1"/>
</dbReference>
<dbReference type="SUPFAM" id="SSF54373">
    <property type="entry name" value="FAD-linked reductases, C-terminal domain"/>
    <property type="match status" value="1"/>
</dbReference>
<dbReference type="Gene3D" id="3.30.560.10">
    <property type="entry name" value="Glucose Oxidase, domain 3"/>
    <property type="match status" value="1"/>
</dbReference>
<dbReference type="InterPro" id="IPR007867">
    <property type="entry name" value="GMC_OxRtase_C"/>
</dbReference>
<dbReference type="GO" id="GO:0016614">
    <property type="term" value="F:oxidoreductase activity, acting on CH-OH group of donors"/>
    <property type="evidence" value="ECO:0007669"/>
    <property type="project" value="InterPro"/>
</dbReference>
<feature type="binding site" evidence="5">
    <location>
        <position position="251"/>
    </location>
    <ligand>
        <name>FAD</name>
        <dbReference type="ChEBI" id="CHEBI:57692"/>
    </ligand>
</feature>
<dbReference type="PIRSF" id="PIRSF000137">
    <property type="entry name" value="Alcohol_oxidase"/>
    <property type="match status" value="1"/>
</dbReference>
<protein>
    <submittedName>
        <fullName evidence="9">Oxidoreductase</fullName>
    </submittedName>
</protein>
<keyword evidence="4 5" id="KW-0274">FAD</keyword>
<evidence type="ECO:0000256" key="2">
    <source>
        <dbReference type="ARBA" id="ARBA00010790"/>
    </source>
</evidence>
<evidence type="ECO:0000256" key="6">
    <source>
        <dbReference type="RuleBase" id="RU003968"/>
    </source>
</evidence>
<dbReference type="InterPro" id="IPR000172">
    <property type="entry name" value="GMC_OxRdtase_N"/>
</dbReference>
<keyword evidence="10" id="KW-1185">Reference proteome</keyword>
<dbReference type="Proteomes" id="UP000193040">
    <property type="component" value="Unassembled WGS sequence"/>
</dbReference>
<dbReference type="InterPro" id="IPR036188">
    <property type="entry name" value="FAD/NAD-bd_sf"/>
</dbReference>
<evidence type="ECO:0000259" key="7">
    <source>
        <dbReference type="PROSITE" id="PS00623"/>
    </source>
</evidence>
<dbReference type="PROSITE" id="PS00624">
    <property type="entry name" value="GMC_OXRED_2"/>
    <property type="match status" value="1"/>
</dbReference>
<comment type="similarity">
    <text evidence="2 6">Belongs to the GMC oxidoreductase family.</text>
</comment>
<feature type="domain" description="Glucose-methanol-choline oxidoreductase N-terminal" evidence="8">
    <location>
        <begin position="286"/>
        <end position="300"/>
    </location>
</feature>
<proteinExistence type="inferred from homology"/>
<comment type="caution">
    <text evidence="9">The sequence shown here is derived from an EMBL/GenBank/DDBJ whole genome shotgun (WGS) entry which is preliminary data.</text>
</comment>
<dbReference type="EMBL" id="MZZM01000011">
    <property type="protein sequence ID" value="ORJ63166.1"/>
    <property type="molecule type" value="Genomic_DNA"/>
</dbReference>
<evidence type="ECO:0000256" key="3">
    <source>
        <dbReference type="ARBA" id="ARBA00022630"/>
    </source>
</evidence>
<dbReference type="InterPro" id="IPR012132">
    <property type="entry name" value="GMC_OxRdtase"/>
</dbReference>
<dbReference type="Pfam" id="PF05199">
    <property type="entry name" value="GMC_oxred_C"/>
    <property type="match status" value="1"/>
</dbReference>
<feature type="domain" description="Glucose-methanol-choline oxidoreductase N-terminal" evidence="7">
    <location>
        <begin position="109"/>
        <end position="132"/>
    </location>
</feature>
<dbReference type="PROSITE" id="PS00623">
    <property type="entry name" value="GMC_OXRED_1"/>
    <property type="match status" value="1"/>
</dbReference>
<comment type="cofactor">
    <cofactor evidence="1 5">
        <name>FAD</name>
        <dbReference type="ChEBI" id="CHEBI:57692"/>
    </cofactor>
</comment>
<evidence type="ECO:0000313" key="9">
    <source>
        <dbReference type="EMBL" id="ORJ63166.1"/>
    </source>
</evidence>
<dbReference type="STRING" id="1784.VC42_07965"/>
<dbReference type="AlphaFoldDB" id="A0A1X0YDF5"/>
<feature type="binding site" evidence="5">
    <location>
        <begin position="119"/>
        <end position="122"/>
    </location>
    <ligand>
        <name>FAD</name>
        <dbReference type="ChEBI" id="CHEBI:57692"/>
    </ligand>
</feature>
<dbReference type="GO" id="GO:0050660">
    <property type="term" value="F:flavin adenine dinucleotide binding"/>
    <property type="evidence" value="ECO:0007669"/>
    <property type="project" value="InterPro"/>
</dbReference>
<evidence type="ECO:0000313" key="10">
    <source>
        <dbReference type="Proteomes" id="UP000193040"/>
    </source>
</evidence>
<feature type="binding site" evidence="5">
    <location>
        <position position="475"/>
    </location>
    <ligand>
        <name>substrate</name>
    </ligand>
</feature>
<evidence type="ECO:0000256" key="5">
    <source>
        <dbReference type="PIRSR" id="PIRSR000137-2"/>
    </source>
</evidence>
<evidence type="ECO:0000256" key="1">
    <source>
        <dbReference type="ARBA" id="ARBA00001974"/>
    </source>
</evidence>
<feature type="binding site" evidence="5">
    <location>
        <position position="111"/>
    </location>
    <ligand>
        <name>FAD</name>
        <dbReference type="ChEBI" id="CHEBI:57692"/>
    </ligand>
</feature>
<sequence length="541" mass="58034">MTSSSTDQDLAAEFANRVNRNQQLLGAELKAQYDFIVCGSGSSGSVVARRLAENPAVSVLVLEAGGPDEGPEVTQPQMWLANLGSERDWNFTAEPSCHLNGRAIPYAMGKVLGGGSSINVMVWARGHRSDWDYFASEAKDEQWSYDSVLAIYREIEDWHGAPDPEHRGTGGPVYVQPATGPSPIACAGLAAAESLGIAAFASQNGSLMEGDGGASLVDLCIRNGRRASIFRSYLFPLMDRPNVTVLTGALVTRVTFHAMRATGVEIFHRGELRRIGAGSEVVLSLGAIHTPKVLMQSGIGDQTHLRSHGIPVVQHLPGVGQNLQDHPGFSAVWQSRDPLPWANSGGDVTFFSTSDSGLDSPDLQLYHLEFPFSSAQNADRFGLPEAGWTMYGAVVRPKSRGHISLTGPNPSDPVRINAGLMSDPADLRAAIAGIKLCRDIGNAAALRPFSEREVMPGNLDDAELRCYIRNDVTTYHHQTCTAKMGLDTMSVVDGSLKVYGVQGLRIADGSIMPRVTTGNTMAPCVVIGERAGQILRHQHAL</sequence>
<dbReference type="Pfam" id="PF00732">
    <property type="entry name" value="GMC_oxred_N"/>
    <property type="match status" value="1"/>
</dbReference>
<feature type="binding site" evidence="5">
    <location>
        <position position="509"/>
    </location>
    <ligand>
        <name>FAD</name>
        <dbReference type="ChEBI" id="CHEBI:57692"/>
    </ligand>
</feature>
<reference evidence="9 10" key="1">
    <citation type="submission" date="2017-03" db="EMBL/GenBank/DDBJ databases">
        <title>Genomic insights into Mycobacterium simiae human colonization.</title>
        <authorList>
            <person name="Steffani J.L."/>
            <person name="Brunck M.E."/>
            <person name="Cruz E."/>
            <person name="Montiel R."/>
            <person name="Barona F."/>
        </authorList>
    </citation>
    <scope>NUCLEOTIDE SEQUENCE [LARGE SCALE GENOMIC DNA]</scope>
    <source>
        <strain evidence="9 10">MsiGto</strain>
    </source>
</reference>
<name>A0A1X0YDF5_MYCSI</name>
<evidence type="ECO:0000256" key="4">
    <source>
        <dbReference type="ARBA" id="ARBA00022827"/>
    </source>
</evidence>
<gene>
    <name evidence="9" type="ORF">B5M45_05595</name>
</gene>
<accession>A0A1X0YDF5</accession>
<evidence type="ECO:0000259" key="8">
    <source>
        <dbReference type="PROSITE" id="PS00624"/>
    </source>
</evidence>
<organism evidence="9 10">
    <name type="scientific">Mycobacterium simiae</name>
    <name type="common">Mycobacterium habana</name>
    <dbReference type="NCBI Taxonomy" id="1784"/>
    <lineage>
        <taxon>Bacteria</taxon>
        <taxon>Bacillati</taxon>
        <taxon>Actinomycetota</taxon>
        <taxon>Actinomycetes</taxon>
        <taxon>Mycobacteriales</taxon>
        <taxon>Mycobacteriaceae</taxon>
        <taxon>Mycobacterium</taxon>
        <taxon>Mycobacterium simiae complex</taxon>
    </lineage>
</organism>
<dbReference type="SUPFAM" id="SSF51905">
    <property type="entry name" value="FAD/NAD(P)-binding domain"/>
    <property type="match status" value="1"/>
</dbReference>
<dbReference type="Gene3D" id="3.50.50.60">
    <property type="entry name" value="FAD/NAD(P)-binding domain"/>
    <property type="match status" value="1"/>
</dbReference>